<sequence>MATKLGTTPVQPPGLIAFFRQQYTFKPEEVRGVSLSGKTAIVTGANTGLGFETARQLLSLGLSKLILAVRNEDKGKVAAAKMLLSSPPGTVEVWHLDLNVYESVVAFAERARRELTRLDIVNLNAGIAPTQRKFNDSTGHDEIIQVNYLSTSLLAILLLQVAKDKKASQPSRFTFTSSELIAWTKFRERAGSPLLTELDKRGKVDTMDRMVVSKLMIQFFVAKMAELVDPSVAIINASSPGGLCDSELYRDRDKDFLSPLMKLVLKLLFNTCAIGARMMTDALVQHGEETHGQFLSFQKVVP</sequence>
<evidence type="ECO:0000256" key="1">
    <source>
        <dbReference type="ARBA" id="ARBA00023002"/>
    </source>
</evidence>
<keyword evidence="1" id="KW-0560">Oxidoreductase</keyword>
<accession>A0AAN9U583</accession>
<dbReference type="PRINTS" id="PR00081">
    <property type="entry name" value="GDHRDH"/>
</dbReference>
<dbReference type="PANTHER" id="PTHR43157">
    <property type="entry name" value="PHOSPHATIDYLINOSITOL-GLYCAN BIOSYNTHESIS CLASS F PROTEIN-RELATED"/>
    <property type="match status" value="1"/>
</dbReference>
<organism evidence="2 3">
    <name type="scientific">Cytospora paraplurivora</name>
    <dbReference type="NCBI Taxonomy" id="2898453"/>
    <lineage>
        <taxon>Eukaryota</taxon>
        <taxon>Fungi</taxon>
        <taxon>Dikarya</taxon>
        <taxon>Ascomycota</taxon>
        <taxon>Pezizomycotina</taxon>
        <taxon>Sordariomycetes</taxon>
        <taxon>Sordariomycetidae</taxon>
        <taxon>Diaporthales</taxon>
        <taxon>Cytosporaceae</taxon>
        <taxon>Cytospora</taxon>
    </lineage>
</organism>
<evidence type="ECO:0000313" key="3">
    <source>
        <dbReference type="Proteomes" id="UP001320245"/>
    </source>
</evidence>
<name>A0AAN9U583_9PEZI</name>
<proteinExistence type="predicted"/>
<dbReference type="AlphaFoldDB" id="A0AAN9U583"/>
<dbReference type="GO" id="GO:0016491">
    <property type="term" value="F:oxidoreductase activity"/>
    <property type="evidence" value="ECO:0007669"/>
    <property type="project" value="UniProtKB-KW"/>
</dbReference>
<gene>
    <name evidence="2" type="ORF">SLS53_006632</name>
</gene>
<dbReference type="InterPro" id="IPR002347">
    <property type="entry name" value="SDR_fam"/>
</dbReference>
<dbReference type="Pfam" id="PF00106">
    <property type="entry name" value="adh_short"/>
    <property type="match status" value="1"/>
</dbReference>
<protein>
    <submittedName>
        <fullName evidence="2">Uncharacterized protein</fullName>
    </submittedName>
</protein>
<keyword evidence="3" id="KW-1185">Reference proteome</keyword>
<dbReference type="PANTHER" id="PTHR43157:SF31">
    <property type="entry name" value="PHOSPHATIDYLINOSITOL-GLYCAN BIOSYNTHESIS CLASS F PROTEIN"/>
    <property type="match status" value="1"/>
</dbReference>
<dbReference type="EMBL" id="JAJSPL020000030">
    <property type="protein sequence ID" value="KAK7737329.1"/>
    <property type="molecule type" value="Genomic_DNA"/>
</dbReference>
<dbReference type="InterPro" id="IPR036291">
    <property type="entry name" value="NAD(P)-bd_dom_sf"/>
</dbReference>
<dbReference type="Proteomes" id="UP001320245">
    <property type="component" value="Unassembled WGS sequence"/>
</dbReference>
<comment type="caution">
    <text evidence="2">The sequence shown here is derived from an EMBL/GenBank/DDBJ whole genome shotgun (WGS) entry which is preliminary data.</text>
</comment>
<reference evidence="2 3" key="1">
    <citation type="journal article" date="2023" name="PLoS ONE">
        <title>Cytospora paraplurivora sp. nov. isolated from orchards with fruit tree decline syndrome in Ontario, Canada.</title>
        <authorList>
            <person name="Ilyukhin E."/>
            <person name="Nguyen H.D.T."/>
            <person name="Castle A.J."/>
            <person name="Ellouze W."/>
        </authorList>
    </citation>
    <scope>NUCLEOTIDE SEQUENCE [LARGE SCALE GENOMIC DNA]</scope>
    <source>
        <strain evidence="2 3">FDS-564</strain>
    </source>
</reference>
<dbReference type="Gene3D" id="3.40.50.720">
    <property type="entry name" value="NAD(P)-binding Rossmann-like Domain"/>
    <property type="match status" value="1"/>
</dbReference>
<evidence type="ECO:0000313" key="2">
    <source>
        <dbReference type="EMBL" id="KAK7737329.1"/>
    </source>
</evidence>
<dbReference type="SUPFAM" id="SSF51735">
    <property type="entry name" value="NAD(P)-binding Rossmann-fold domains"/>
    <property type="match status" value="1"/>
</dbReference>